<protein>
    <submittedName>
        <fullName evidence="2">Uncharacterized protein</fullName>
    </submittedName>
</protein>
<dbReference type="Proteomes" id="UP000650467">
    <property type="component" value="Unassembled WGS sequence"/>
</dbReference>
<gene>
    <name evidence="2" type="ORF">HXX76_011079</name>
</gene>
<evidence type="ECO:0000313" key="2">
    <source>
        <dbReference type="EMBL" id="KAG2429311.1"/>
    </source>
</evidence>
<organism evidence="2 3">
    <name type="scientific">Chlamydomonas incerta</name>
    <dbReference type="NCBI Taxonomy" id="51695"/>
    <lineage>
        <taxon>Eukaryota</taxon>
        <taxon>Viridiplantae</taxon>
        <taxon>Chlorophyta</taxon>
        <taxon>core chlorophytes</taxon>
        <taxon>Chlorophyceae</taxon>
        <taxon>CS clade</taxon>
        <taxon>Chlamydomonadales</taxon>
        <taxon>Chlamydomonadaceae</taxon>
        <taxon>Chlamydomonas</taxon>
    </lineage>
</organism>
<sequence length="268" mass="28808">MYLAGYAHLLYEEKGPGRVALMKVVMAAVSQLLELQHPRHTTLLRAHGNGREWCRTPASATISSTHPRTNTWYLVGSGELAGGAFRLGNLHLRFTPLHGTSLLINTVAVAHGTERCTAVSGDLRRLGSAAWVRHRVVQAVERWRVGARKEHSRNRIKSHRDPEQYAAARLRRAAERDRAHRAAVASGEAEPRGKDAPSEATLARRTIIAGGAAAAAAMFDLAVVREAEGCWDVVQLPGPAAAAAEAAEAAKAQQQPGAAAALQQQQPD</sequence>
<keyword evidence="3" id="KW-1185">Reference proteome</keyword>
<evidence type="ECO:0000256" key="1">
    <source>
        <dbReference type="SAM" id="MobiDB-lite"/>
    </source>
</evidence>
<dbReference type="EMBL" id="JAEHOC010000031">
    <property type="protein sequence ID" value="KAG2429311.1"/>
    <property type="molecule type" value="Genomic_DNA"/>
</dbReference>
<reference evidence="2" key="1">
    <citation type="journal article" date="2020" name="bioRxiv">
        <title>Comparative genomics of Chlamydomonas.</title>
        <authorList>
            <person name="Craig R.J."/>
            <person name="Hasan A.R."/>
            <person name="Ness R.W."/>
            <person name="Keightley P.D."/>
        </authorList>
    </citation>
    <scope>NUCLEOTIDE SEQUENCE</scope>
    <source>
        <strain evidence="2">SAG 7.73</strain>
    </source>
</reference>
<feature type="region of interest" description="Disordered" evidence="1">
    <location>
        <begin position="176"/>
        <end position="199"/>
    </location>
</feature>
<comment type="caution">
    <text evidence="2">The sequence shown here is derived from an EMBL/GenBank/DDBJ whole genome shotgun (WGS) entry which is preliminary data.</text>
</comment>
<dbReference type="AlphaFoldDB" id="A0A835VY41"/>
<feature type="region of interest" description="Disordered" evidence="1">
    <location>
        <begin position="247"/>
        <end position="268"/>
    </location>
</feature>
<accession>A0A835VY41</accession>
<evidence type="ECO:0000313" key="3">
    <source>
        <dbReference type="Proteomes" id="UP000650467"/>
    </source>
</evidence>
<proteinExistence type="predicted"/>
<name>A0A835VY41_CHLIN</name>
<dbReference type="OrthoDB" id="548849at2759"/>